<evidence type="ECO:0000256" key="2">
    <source>
        <dbReference type="SAM" id="SignalP"/>
    </source>
</evidence>
<evidence type="ECO:0000313" key="3">
    <source>
        <dbReference type="EMBL" id="VEL15080.1"/>
    </source>
</evidence>
<keyword evidence="2" id="KW-0732">Signal</keyword>
<dbReference type="Proteomes" id="UP000784294">
    <property type="component" value="Unassembled WGS sequence"/>
</dbReference>
<feature type="region of interest" description="Disordered" evidence="1">
    <location>
        <begin position="22"/>
        <end position="70"/>
    </location>
</feature>
<sequence>MVNGLFFLPSFCHILMSVDEAPGNPGTSSPVPSSGFLVEHKPESCQRRSSQDDSPLNSTTLLNDNVSSNY</sequence>
<feature type="signal peptide" evidence="2">
    <location>
        <begin position="1"/>
        <end position="23"/>
    </location>
</feature>
<dbReference type="EMBL" id="CAAALY010023369">
    <property type="protein sequence ID" value="VEL15080.1"/>
    <property type="molecule type" value="Genomic_DNA"/>
</dbReference>
<protein>
    <submittedName>
        <fullName evidence="3">Uncharacterized protein</fullName>
    </submittedName>
</protein>
<organism evidence="3 4">
    <name type="scientific">Protopolystoma xenopodis</name>
    <dbReference type="NCBI Taxonomy" id="117903"/>
    <lineage>
        <taxon>Eukaryota</taxon>
        <taxon>Metazoa</taxon>
        <taxon>Spiralia</taxon>
        <taxon>Lophotrochozoa</taxon>
        <taxon>Platyhelminthes</taxon>
        <taxon>Monogenea</taxon>
        <taxon>Polyopisthocotylea</taxon>
        <taxon>Polystomatidea</taxon>
        <taxon>Polystomatidae</taxon>
        <taxon>Protopolystoma</taxon>
    </lineage>
</organism>
<evidence type="ECO:0000313" key="4">
    <source>
        <dbReference type="Proteomes" id="UP000784294"/>
    </source>
</evidence>
<proteinExistence type="predicted"/>
<dbReference type="AlphaFoldDB" id="A0A3S5B795"/>
<accession>A0A3S5B795</accession>
<reference evidence="3" key="1">
    <citation type="submission" date="2018-11" db="EMBL/GenBank/DDBJ databases">
        <authorList>
            <consortium name="Pathogen Informatics"/>
        </authorList>
    </citation>
    <scope>NUCLEOTIDE SEQUENCE</scope>
</reference>
<evidence type="ECO:0000256" key="1">
    <source>
        <dbReference type="SAM" id="MobiDB-lite"/>
    </source>
</evidence>
<feature type="compositionally biased region" description="Polar residues" evidence="1">
    <location>
        <begin position="52"/>
        <end position="70"/>
    </location>
</feature>
<comment type="caution">
    <text evidence="3">The sequence shown here is derived from an EMBL/GenBank/DDBJ whole genome shotgun (WGS) entry which is preliminary data.</text>
</comment>
<gene>
    <name evidence="3" type="ORF">PXEA_LOCUS8520</name>
</gene>
<keyword evidence="4" id="KW-1185">Reference proteome</keyword>
<name>A0A3S5B795_9PLAT</name>
<feature type="chain" id="PRO_5018566040" evidence="2">
    <location>
        <begin position="24"/>
        <end position="70"/>
    </location>
</feature>
<feature type="compositionally biased region" description="Basic and acidic residues" evidence="1">
    <location>
        <begin position="38"/>
        <end position="51"/>
    </location>
</feature>